<dbReference type="Proteomes" id="UP000053447">
    <property type="component" value="Unassembled WGS sequence"/>
</dbReference>
<sequence>MKAFIFSTLFCTIPVFSRSLGSIFNDDLDSRLLGPLRHLSALFVFYDGKDCVFLDGLCAELRKGYGDLTTLDSRLSDICRPKSDDAAYCKNLLETAMPEARELYTELKESESKFSLGECRRLLTLCNFFSGIFPLLVPLCEQLKLSCYSEIRKHAAFSALVEMGGNQMRTHDECVHKMEGVCHKYGGTTPEFKDLCLDLHSLCRTVIEKFIGTCEFLETQQTLNLKQLSENVCDLTHLCFNYGRNCNRQTHSFCKRLHSNCESKGYPVAPVLGSPYKTTPEKNLEEALTKYGVYMGTPDPNKKNPWDPSLCLLLQNSGQPPTKQACEHITWNCELLFSDPSLYPFCIPQEDRLANSICLGLKHRLEGDSGYLDILKDKLTSFGFIGGFGETSEKYTGKGLEDLDGLLELSSPRLTTHECTQLQADCYYYGIFGEEDLQRGCEKLSSKCYGRSWNKAVLKNLLGTTHQRTSGTTGLDSLSCQKQLAGKCKGLKYPDVHVTFACLHLESTCEVYTDDF</sequence>
<dbReference type="RefSeq" id="XP_018227801.1">
    <property type="nucleotide sequence ID" value="XM_018375987.1"/>
</dbReference>
<comment type="caution">
    <text evidence="2">The sequence shown here is derived from an EMBL/GenBank/DDBJ whole genome shotgun (WGS) entry which is preliminary data.</text>
</comment>
<reference evidence="3" key="1">
    <citation type="journal article" date="2016" name="Nat. Commun.">
        <title>Genome analysis of three Pneumocystis species reveals adaptation mechanisms to life exclusively in mammalian hosts.</title>
        <authorList>
            <person name="Ma L."/>
            <person name="Chen Z."/>
            <person name="Huang D.W."/>
            <person name="Kutty G."/>
            <person name="Ishihara M."/>
            <person name="Wang H."/>
            <person name="Abouelleil A."/>
            <person name="Bishop L."/>
            <person name="Davey E."/>
            <person name="Deng R."/>
            <person name="Deng X."/>
            <person name="Fan L."/>
            <person name="Fantoni G."/>
            <person name="Fitzgerald M."/>
            <person name="Gogineni E."/>
            <person name="Goldberg J.M."/>
            <person name="Handley G."/>
            <person name="Hu X."/>
            <person name="Huber C."/>
            <person name="Jiao X."/>
            <person name="Jones K."/>
            <person name="Levin J.Z."/>
            <person name="Liu Y."/>
            <person name="Macdonald P."/>
            <person name="Melnikov A."/>
            <person name="Raley C."/>
            <person name="Sassi M."/>
            <person name="Sherman B.T."/>
            <person name="Song X."/>
            <person name="Sykes S."/>
            <person name="Tran B."/>
            <person name="Walsh L."/>
            <person name="Xia Y."/>
            <person name="Yang J."/>
            <person name="Young S."/>
            <person name="Zeng Q."/>
            <person name="Zheng X."/>
            <person name="Stephens R."/>
            <person name="Nusbaum C."/>
            <person name="Birren B.W."/>
            <person name="Azadi P."/>
            <person name="Lempicki R.A."/>
            <person name="Cuomo C.A."/>
            <person name="Kovacs J.A."/>
        </authorList>
    </citation>
    <scope>NUCLEOTIDE SEQUENCE [LARGE SCALE GENOMIC DNA]</scope>
    <source>
        <strain evidence="3">RU7</strain>
    </source>
</reference>
<dbReference type="OrthoDB" id="5491730at2759"/>
<feature type="chain" id="PRO_5006933751" evidence="1">
    <location>
        <begin position="20"/>
        <end position="516"/>
    </location>
</feature>
<evidence type="ECO:0000256" key="1">
    <source>
        <dbReference type="SAM" id="SignalP"/>
    </source>
</evidence>
<feature type="signal peptide" evidence="1">
    <location>
        <begin position="1"/>
        <end position="19"/>
    </location>
</feature>
<dbReference type="STRING" id="1408657.A0A0W4ZB70"/>
<dbReference type="InterPro" id="IPR003330">
    <property type="entry name" value="MSG"/>
</dbReference>
<proteinExistence type="predicted"/>
<name>A0A0W4ZB70_PNEJ7</name>
<dbReference type="EMBL" id="LFWA01000044">
    <property type="protein sequence ID" value="KTW25493.1"/>
    <property type="molecule type" value="Genomic_DNA"/>
</dbReference>
<accession>A0A0W4ZB70</accession>
<dbReference type="AlphaFoldDB" id="A0A0W4ZB70"/>
<dbReference type="VEuPathDB" id="FungiDB:T551_03724"/>
<gene>
    <name evidence="2" type="ORF">T551_03724</name>
</gene>
<evidence type="ECO:0000313" key="3">
    <source>
        <dbReference type="Proteomes" id="UP000053447"/>
    </source>
</evidence>
<dbReference type="GeneID" id="28942242"/>
<organism evidence="2 3">
    <name type="scientific">Pneumocystis jirovecii (strain RU7)</name>
    <name type="common">Human pneumocystis pneumonia agent</name>
    <dbReference type="NCBI Taxonomy" id="1408657"/>
    <lineage>
        <taxon>Eukaryota</taxon>
        <taxon>Fungi</taxon>
        <taxon>Dikarya</taxon>
        <taxon>Ascomycota</taxon>
        <taxon>Taphrinomycotina</taxon>
        <taxon>Pneumocystomycetes</taxon>
        <taxon>Pneumocystaceae</taxon>
        <taxon>Pneumocystis</taxon>
    </lineage>
</organism>
<evidence type="ECO:0000313" key="2">
    <source>
        <dbReference type="EMBL" id="KTW25493.1"/>
    </source>
</evidence>
<keyword evidence="1" id="KW-0732">Signal</keyword>
<keyword evidence="3" id="KW-1185">Reference proteome</keyword>
<dbReference type="Pfam" id="PF02349">
    <property type="entry name" value="MSG"/>
    <property type="match status" value="2"/>
</dbReference>
<protein>
    <submittedName>
        <fullName evidence="2">Uncharacterized protein</fullName>
    </submittedName>
</protein>